<evidence type="ECO:0000256" key="4">
    <source>
        <dbReference type="ARBA" id="ARBA00023315"/>
    </source>
</evidence>
<dbReference type="PANTHER" id="PTHR31642">
    <property type="entry name" value="TRICHOTHECENE 3-O-ACETYLTRANSFERASE"/>
    <property type="match status" value="1"/>
</dbReference>
<proteinExistence type="inferred from homology"/>
<evidence type="ECO:0000256" key="2">
    <source>
        <dbReference type="ARBA" id="ARBA00022679"/>
    </source>
</evidence>
<dbReference type="PANTHER" id="PTHR31642:SF11">
    <property type="entry name" value="SHIKIMATE O-HYDROXYCINNAMOYLTRANSFERASE"/>
    <property type="match status" value="1"/>
</dbReference>
<evidence type="ECO:0000256" key="6">
    <source>
        <dbReference type="ARBA" id="ARBA00053209"/>
    </source>
</evidence>
<comment type="pathway">
    <text evidence="7">Phytoalexin biosynthesis; methoxydianthramide B biosynthesis.</text>
</comment>
<gene>
    <name evidence="9" type="ORF">Cgig2_016700</name>
</gene>
<evidence type="ECO:0000256" key="7">
    <source>
        <dbReference type="ARBA" id="ARBA00060639"/>
    </source>
</evidence>
<keyword evidence="3" id="KW-0284">Flavonoid biosynthesis</keyword>
<dbReference type="FunFam" id="3.30.559.10:FF:000008">
    <property type="entry name" value="Tryptamine hydroxycinnamoyl transferase"/>
    <property type="match status" value="1"/>
</dbReference>
<accession>A0A9Q1KYN9</accession>
<dbReference type="GO" id="GO:0009813">
    <property type="term" value="P:flavonoid biosynthetic process"/>
    <property type="evidence" value="ECO:0007669"/>
    <property type="project" value="UniProtKB-KW"/>
</dbReference>
<dbReference type="EMBL" id="JAKOGI010000006">
    <property type="protein sequence ID" value="KAJ8452119.1"/>
    <property type="molecule type" value="Genomic_DNA"/>
</dbReference>
<dbReference type="AlphaFoldDB" id="A0A9Q1KYN9"/>
<keyword evidence="10" id="KW-1185">Reference proteome</keyword>
<sequence length="448" mass="50294">MSNIIIKQWSMVRPAEETPRKSIWLSSLDLTIRGPHTCTLYVYHPENSSMNSHNFFDATILKESLSRALVPFYPMAGRLKEANHNGRLEIECNGEGALLVEAETTQSLVDFGDFKPTPELMRLVIPTCDYSRGHALIPLLMVQLTRFSCGGVTLGFAQHHRVADGVGHLHFINSWARLARGLDLQVPPIHERSPHLVPRNPPQVTFQHFEHDPPKRSPGDFVPSVNPGNETTITSFFKITNDQISALKQEATSSEMNSNEYYKLSTYEVLAAHILRAACRARGLADDQEVKLYIPVDGRYRLKSPALPRGFCGNAIFIAAYIAKSGDITRNPLGYIAGKIHETLKTMTDEEYLRSAIDYLETQPNLTSLVRGAHTFKCPNLLVNSWLKFPIYEADFGWGKPLLAGRGGGTFDGLSYLVPSPNRDDGVLLMISLLNQHMILFEKYFYDF</sequence>
<keyword evidence="4" id="KW-0012">Acyltransferase</keyword>
<dbReference type="Pfam" id="PF02458">
    <property type="entry name" value="Transferase"/>
    <property type="match status" value="1"/>
</dbReference>
<keyword evidence="2" id="KW-0808">Transferase</keyword>
<dbReference type="Gene3D" id="3.30.559.10">
    <property type="entry name" value="Chloramphenicol acetyltransferase-like domain"/>
    <property type="match status" value="2"/>
</dbReference>
<evidence type="ECO:0000256" key="1">
    <source>
        <dbReference type="ARBA" id="ARBA00009861"/>
    </source>
</evidence>
<dbReference type="GO" id="GO:0047672">
    <property type="term" value="F:anthranilate N-benzoyltransferase activity"/>
    <property type="evidence" value="ECO:0007669"/>
    <property type="project" value="UniProtKB-EC"/>
</dbReference>
<evidence type="ECO:0000256" key="5">
    <source>
        <dbReference type="ARBA" id="ARBA00051588"/>
    </source>
</evidence>
<dbReference type="InterPro" id="IPR050317">
    <property type="entry name" value="Plant_Fungal_Acyltransferase"/>
</dbReference>
<evidence type="ECO:0000313" key="9">
    <source>
        <dbReference type="EMBL" id="KAJ8452119.1"/>
    </source>
</evidence>
<evidence type="ECO:0000313" key="10">
    <source>
        <dbReference type="Proteomes" id="UP001153076"/>
    </source>
</evidence>
<protein>
    <recommendedName>
        <fullName evidence="8">anthranilate N-benzoyltransferase</fullName>
        <ecNumber evidence="8">2.3.1.144</ecNumber>
    </recommendedName>
</protein>
<dbReference type="EC" id="2.3.1.144" evidence="8"/>
<organism evidence="9 10">
    <name type="scientific">Carnegiea gigantea</name>
    <dbReference type="NCBI Taxonomy" id="171969"/>
    <lineage>
        <taxon>Eukaryota</taxon>
        <taxon>Viridiplantae</taxon>
        <taxon>Streptophyta</taxon>
        <taxon>Embryophyta</taxon>
        <taxon>Tracheophyta</taxon>
        <taxon>Spermatophyta</taxon>
        <taxon>Magnoliopsida</taxon>
        <taxon>eudicotyledons</taxon>
        <taxon>Gunneridae</taxon>
        <taxon>Pentapetalae</taxon>
        <taxon>Caryophyllales</taxon>
        <taxon>Cactineae</taxon>
        <taxon>Cactaceae</taxon>
        <taxon>Cactoideae</taxon>
        <taxon>Echinocereeae</taxon>
        <taxon>Carnegiea</taxon>
    </lineage>
</organism>
<evidence type="ECO:0000256" key="8">
    <source>
        <dbReference type="ARBA" id="ARBA00066420"/>
    </source>
</evidence>
<comment type="similarity">
    <text evidence="1">Belongs to the plant acyltransferase family.</text>
</comment>
<evidence type="ECO:0000256" key="3">
    <source>
        <dbReference type="ARBA" id="ARBA00023241"/>
    </source>
</evidence>
<name>A0A9Q1KYN9_9CARY</name>
<comment type="caution">
    <text evidence="9">The sequence shown here is derived from an EMBL/GenBank/DDBJ whole genome shotgun (WGS) entry which is preliminary data.</text>
</comment>
<dbReference type="OrthoDB" id="671439at2759"/>
<comment type="function">
    <text evidence="6">Catalyzes the formation of N-benzoylanthranilate, in the course of methoxydianthramide B, a phytoalexin. Phytoalexins are produced in response to infection by parasites, and are essential for the expression of disease resistance.</text>
</comment>
<reference evidence="9" key="1">
    <citation type="submission" date="2022-04" db="EMBL/GenBank/DDBJ databases">
        <title>Carnegiea gigantea Genome sequencing and assembly v2.</title>
        <authorList>
            <person name="Copetti D."/>
            <person name="Sanderson M.J."/>
            <person name="Burquez A."/>
            <person name="Wojciechowski M.F."/>
        </authorList>
    </citation>
    <scope>NUCLEOTIDE SEQUENCE</scope>
    <source>
        <strain evidence="9">SGP5-SGP5p</strain>
        <tissue evidence="9">Aerial part</tissue>
    </source>
</reference>
<comment type="catalytic activity">
    <reaction evidence="5">
        <text>anthranilate + benzoyl-CoA = N-benzoylanthranilate + CoA</text>
        <dbReference type="Rhea" id="RHEA:21600"/>
        <dbReference type="ChEBI" id="CHEBI:16567"/>
        <dbReference type="ChEBI" id="CHEBI:17331"/>
        <dbReference type="ChEBI" id="CHEBI:57287"/>
        <dbReference type="ChEBI" id="CHEBI:57369"/>
        <dbReference type="EC" id="2.3.1.144"/>
    </reaction>
</comment>
<dbReference type="InterPro" id="IPR023213">
    <property type="entry name" value="CAT-like_dom_sf"/>
</dbReference>
<dbReference type="Proteomes" id="UP001153076">
    <property type="component" value="Unassembled WGS sequence"/>
</dbReference>